<dbReference type="InterPro" id="IPR011991">
    <property type="entry name" value="ArsR-like_HTH"/>
</dbReference>
<dbReference type="Proteomes" id="UP000572528">
    <property type="component" value="Unassembled WGS sequence"/>
</dbReference>
<accession>A0A853EN67</accession>
<name>A0A853EN67_9ACTO</name>
<dbReference type="InterPro" id="IPR036388">
    <property type="entry name" value="WH-like_DNA-bd_sf"/>
</dbReference>
<dbReference type="Gene3D" id="1.10.10.10">
    <property type="entry name" value="Winged helix-like DNA-binding domain superfamily/Winged helix DNA-binding domain"/>
    <property type="match status" value="1"/>
</dbReference>
<comment type="caution">
    <text evidence="1">The sequence shown here is derived from an EMBL/GenBank/DDBJ whole genome shotgun (WGS) entry which is preliminary data.</text>
</comment>
<reference evidence="1 2" key="1">
    <citation type="submission" date="2020-07" db="EMBL/GenBank/DDBJ databases">
        <title>MOT database genomes.</title>
        <authorList>
            <person name="Joseph S."/>
            <person name="Aduse-Opoku J."/>
            <person name="Hashim A."/>
            <person name="Wade W."/>
            <person name="Curtis M."/>
        </authorList>
    </citation>
    <scope>NUCLEOTIDE SEQUENCE [LARGE SCALE GENOMIC DNA]</scope>
    <source>
        <strain evidence="1 2">WMus004</strain>
    </source>
</reference>
<evidence type="ECO:0000313" key="2">
    <source>
        <dbReference type="Proteomes" id="UP000572528"/>
    </source>
</evidence>
<sequence length="162" mass="17247">MEEVVERLAGVRAPGEPDGVGPAAGVPDPEVLWALKGLHERVEDPGAVMLLGHVLLPSGTRAEWQEGALSTELLETPWEEGAEVLAALGHPVRLRILRRALASPATAQELIDVEGIGTSGKVYHHLRQLTATGWLRSAGGGRYEVPVARVIPLLATILGARR</sequence>
<dbReference type="SUPFAM" id="SSF46785">
    <property type="entry name" value="Winged helix' DNA-binding domain"/>
    <property type="match status" value="1"/>
</dbReference>
<dbReference type="CDD" id="cd00090">
    <property type="entry name" value="HTH_ARSR"/>
    <property type="match status" value="1"/>
</dbReference>
<organism evidence="1 2">
    <name type="scientific">Actinomyces bowdenii</name>
    <dbReference type="NCBI Taxonomy" id="131109"/>
    <lineage>
        <taxon>Bacteria</taxon>
        <taxon>Bacillati</taxon>
        <taxon>Actinomycetota</taxon>
        <taxon>Actinomycetes</taxon>
        <taxon>Actinomycetales</taxon>
        <taxon>Actinomycetaceae</taxon>
        <taxon>Actinomyces</taxon>
    </lineage>
</organism>
<proteinExistence type="predicted"/>
<dbReference type="InterPro" id="IPR036390">
    <property type="entry name" value="WH_DNA-bd_sf"/>
</dbReference>
<gene>
    <name evidence="1" type="ORF">HZZ05_12885</name>
</gene>
<protein>
    <submittedName>
        <fullName evidence="1">Helix-turn-helix transcriptional regulator</fullName>
    </submittedName>
</protein>
<dbReference type="AlphaFoldDB" id="A0A853EN67"/>
<evidence type="ECO:0000313" key="1">
    <source>
        <dbReference type="EMBL" id="NYS70385.1"/>
    </source>
</evidence>
<dbReference type="EMBL" id="JACBXV010000296">
    <property type="protein sequence ID" value="NYS70385.1"/>
    <property type="molecule type" value="Genomic_DNA"/>
</dbReference>
<dbReference type="Pfam" id="PF12840">
    <property type="entry name" value="HTH_20"/>
    <property type="match status" value="1"/>
</dbReference>